<dbReference type="HOGENOM" id="CLU_840670_0_0_1"/>
<proteinExistence type="predicted"/>
<evidence type="ECO:0000256" key="1">
    <source>
        <dbReference type="SAM" id="MobiDB-lite"/>
    </source>
</evidence>
<organism evidence="2 3">
    <name type="scientific">Tetrahymena thermophila (strain SB210)</name>
    <dbReference type="NCBI Taxonomy" id="312017"/>
    <lineage>
        <taxon>Eukaryota</taxon>
        <taxon>Sar</taxon>
        <taxon>Alveolata</taxon>
        <taxon>Ciliophora</taxon>
        <taxon>Intramacronucleata</taxon>
        <taxon>Oligohymenophorea</taxon>
        <taxon>Hymenostomatida</taxon>
        <taxon>Tetrahymenina</taxon>
        <taxon>Tetrahymenidae</taxon>
        <taxon>Tetrahymena</taxon>
    </lineage>
</organism>
<reference evidence="3" key="1">
    <citation type="journal article" date="2006" name="PLoS Biol.">
        <title>Macronuclear genome sequence of the ciliate Tetrahymena thermophila, a model eukaryote.</title>
        <authorList>
            <person name="Eisen J.A."/>
            <person name="Coyne R.S."/>
            <person name="Wu M."/>
            <person name="Wu D."/>
            <person name="Thiagarajan M."/>
            <person name="Wortman J.R."/>
            <person name="Badger J.H."/>
            <person name="Ren Q."/>
            <person name="Amedeo P."/>
            <person name="Jones K.M."/>
            <person name="Tallon L.J."/>
            <person name="Delcher A.L."/>
            <person name="Salzberg S.L."/>
            <person name="Silva J.C."/>
            <person name="Haas B.J."/>
            <person name="Majoros W.H."/>
            <person name="Farzad M."/>
            <person name="Carlton J.M."/>
            <person name="Smith R.K. Jr."/>
            <person name="Garg J."/>
            <person name="Pearlman R.E."/>
            <person name="Karrer K.M."/>
            <person name="Sun L."/>
            <person name="Manning G."/>
            <person name="Elde N.C."/>
            <person name="Turkewitz A.P."/>
            <person name="Asai D.J."/>
            <person name="Wilkes D.E."/>
            <person name="Wang Y."/>
            <person name="Cai H."/>
            <person name="Collins K."/>
            <person name="Stewart B.A."/>
            <person name="Lee S.R."/>
            <person name="Wilamowska K."/>
            <person name="Weinberg Z."/>
            <person name="Ruzzo W.L."/>
            <person name="Wloga D."/>
            <person name="Gaertig J."/>
            <person name="Frankel J."/>
            <person name="Tsao C.-C."/>
            <person name="Gorovsky M.A."/>
            <person name="Keeling P.J."/>
            <person name="Waller R.F."/>
            <person name="Patron N.J."/>
            <person name="Cherry J.M."/>
            <person name="Stover N.A."/>
            <person name="Krieger C.J."/>
            <person name="del Toro C."/>
            <person name="Ryder H.F."/>
            <person name="Williamson S.C."/>
            <person name="Barbeau R.A."/>
            <person name="Hamilton E.P."/>
            <person name="Orias E."/>
        </authorList>
    </citation>
    <scope>NUCLEOTIDE SEQUENCE [LARGE SCALE GENOMIC DNA]</scope>
    <source>
        <strain evidence="3">SB210</strain>
    </source>
</reference>
<dbReference type="InParanoid" id="Q23YW8"/>
<gene>
    <name evidence="2" type="ORF">TTHERM_00857900</name>
</gene>
<protein>
    <submittedName>
        <fullName evidence="2">Uncharacterized protein</fullName>
    </submittedName>
</protein>
<dbReference type="GeneID" id="7832210"/>
<evidence type="ECO:0000313" key="2">
    <source>
        <dbReference type="EMBL" id="EAS01687.2"/>
    </source>
</evidence>
<name>Q23YW8_TETTS</name>
<keyword evidence="3" id="KW-1185">Reference proteome</keyword>
<dbReference type="KEGG" id="tet:TTHERM_00857900"/>
<accession>Q23YW8</accession>
<feature type="compositionally biased region" description="Polar residues" evidence="1">
    <location>
        <begin position="267"/>
        <end position="288"/>
    </location>
</feature>
<dbReference type="RefSeq" id="XP_001021932.2">
    <property type="nucleotide sequence ID" value="XM_001021932.2"/>
</dbReference>
<dbReference type="AlphaFoldDB" id="Q23YW8"/>
<evidence type="ECO:0000313" key="3">
    <source>
        <dbReference type="Proteomes" id="UP000009168"/>
    </source>
</evidence>
<dbReference type="Proteomes" id="UP000009168">
    <property type="component" value="Unassembled WGS sequence"/>
</dbReference>
<feature type="region of interest" description="Disordered" evidence="1">
    <location>
        <begin position="267"/>
        <end position="298"/>
    </location>
</feature>
<sequence length="322" mass="38445">MERLEQKTLLSKDYFLNFREPPKNNQKKLVESSLRMIKNKVFDSDYNSTHIEIPKQSRDIQITLKELHNISENSLRLQKAKFQTKNRSTSFQDSIHHQQSINNAYNLDQNKNIQDKNMKQENDFYNVQQFFSHQDGKKNQRQTDCNYILNHQEFNFLFNQLNREKNGVIREKILNLESKKPDFMICQTQQTENIKPRLLQIQESVVKYSSVDQAHKSNIQKKLVQPRDYSPFMNVSKNIMMTYQQDNALNKLIQNTNAHAYMKSQQIKQDPSSLNTDLKYSETSQQSLHNKHKSQINNQTKNQYFDYQNKQERQKLTEIKEI</sequence>
<dbReference type="EMBL" id="GG662557">
    <property type="protein sequence ID" value="EAS01687.2"/>
    <property type="molecule type" value="Genomic_DNA"/>
</dbReference>